<dbReference type="PANTHER" id="PTHR33362">
    <property type="entry name" value="SIALIC ACID TRAP TRANSPORTER PERMEASE PROTEIN SIAT-RELATED"/>
    <property type="match status" value="1"/>
</dbReference>
<evidence type="ECO:0000256" key="7">
    <source>
        <dbReference type="RuleBase" id="RU369079"/>
    </source>
</evidence>
<accession>A0A1U7D9X4</accession>
<sequence length="424" mass="44441">MTFAIGVAILLGLMVLAVPIGYALGIAGVISLNMLVPFGMIETLLGKVVHGTVASSIMLTIPMFILMAEFLACGGVATDLLLACNRLLRKVRGGLAMACIFAGAIHAAATGSSTASAASLARASFPAMMKAGYSPQLAVGTISIAGTLAIMIPPSVAFVIYGVVTETSIGKLFLAGVTPGLMTMLGYILTISLTLKFKPEWGPSDADKERAMAEERGGRVWPMFLLIVVVLGGLYSGIATPTEVAAIGAFGALLISVFSGRMTTNSFTHALGGTMRITSMIMMIIISAHVVGYFISFTKITDTLLEWIAASGMSPVQAMLIVVLIYLILGMFMDQAAVLILTAPISTPLMVGLGFDPVWWGVIMIKTTEIGLVTPPLGMVVFVTGSSTRTDLRKSFAGVTPFIIAEFVTLALLLAFPAITLWLT</sequence>
<evidence type="ECO:0000256" key="3">
    <source>
        <dbReference type="ARBA" id="ARBA00022519"/>
    </source>
</evidence>
<keyword evidence="6 7" id="KW-0472">Membrane</keyword>
<dbReference type="EMBL" id="CP014796">
    <property type="protein sequence ID" value="APX24964.1"/>
    <property type="molecule type" value="Genomic_DNA"/>
</dbReference>
<evidence type="ECO:0000256" key="2">
    <source>
        <dbReference type="ARBA" id="ARBA00022475"/>
    </source>
</evidence>
<dbReference type="RefSeq" id="WP_076624666.1">
    <property type="nucleotide sequence ID" value="NZ_BMEW01000001.1"/>
</dbReference>
<feature type="transmembrane region" description="Helical" evidence="7">
    <location>
        <begin position="220"/>
        <end position="238"/>
    </location>
</feature>
<comment type="subcellular location">
    <subcellularLocation>
        <location evidence="1 7">Cell inner membrane</location>
        <topology evidence="1 7">Multi-pass membrane protein</topology>
    </subcellularLocation>
</comment>
<dbReference type="AlphaFoldDB" id="A0A1U7D9X4"/>
<dbReference type="InterPro" id="IPR004681">
    <property type="entry name" value="TRAP_DctM"/>
</dbReference>
<comment type="similarity">
    <text evidence="7">Belongs to the TRAP transporter large permease family.</text>
</comment>
<organism evidence="9 10">
    <name type="scientific">Salipiger profundus</name>
    <dbReference type="NCBI Taxonomy" id="1229727"/>
    <lineage>
        <taxon>Bacteria</taxon>
        <taxon>Pseudomonadati</taxon>
        <taxon>Pseudomonadota</taxon>
        <taxon>Alphaproteobacteria</taxon>
        <taxon>Rhodobacterales</taxon>
        <taxon>Roseobacteraceae</taxon>
        <taxon>Salipiger</taxon>
    </lineage>
</organism>
<evidence type="ECO:0000256" key="4">
    <source>
        <dbReference type="ARBA" id="ARBA00022692"/>
    </source>
</evidence>
<dbReference type="GO" id="GO:0005886">
    <property type="term" value="C:plasma membrane"/>
    <property type="evidence" value="ECO:0007669"/>
    <property type="project" value="UniProtKB-SubCell"/>
</dbReference>
<keyword evidence="7" id="KW-0813">Transport</keyword>
<feature type="domain" description="TRAP C4-dicarboxylate transport system permease DctM subunit" evidence="8">
    <location>
        <begin position="8"/>
        <end position="419"/>
    </location>
</feature>
<feature type="transmembrane region" description="Helical" evidence="7">
    <location>
        <begin position="244"/>
        <end position="263"/>
    </location>
</feature>
<evidence type="ECO:0000313" key="10">
    <source>
        <dbReference type="Proteomes" id="UP000186559"/>
    </source>
</evidence>
<keyword evidence="3 7" id="KW-0997">Cell inner membrane</keyword>
<feature type="transmembrane region" description="Helical" evidence="7">
    <location>
        <begin position="57"/>
        <end position="83"/>
    </location>
</feature>
<feature type="transmembrane region" description="Helical" evidence="7">
    <location>
        <begin position="361"/>
        <end position="384"/>
    </location>
</feature>
<dbReference type="Pfam" id="PF06808">
    <property type="entry name" value="DctM"/>
    <property type="match status" value="1"/>
</dbReference>
<dbReference type="PIRSF" id="PIRSF006066">
    <property type="entry name" value="HI0050"/>
    <property type="match status" value="1"/>
</dbReference>
<proteinExistence type="inferred from homology"/>
<keyword evidence="10" id="KW-1185">Reference proteome</keyword>
<feature type="transmembrane region" description="Helical" evidence="7">
    <location>
        <begin position="336"/>
        <end position="355"/>
    </location>
</feature>
<feature type="transmembrane region" description="Helical" evidence="7">
    <location>
        <begin position="275"/>
        <end position="295"/>
    </location>
</feature>
<dbReference type="GO" id="GO:0022857">
    <property type="term" value="F:transmembrane transporter activity"/>
    <property type="evidence" value="ECO:0007669"/>
    <property type="project" value="UniProtKB-UniRule"/>
</dbReference>
<feature type="transmembrane region" description="Helical" evidence="7">
    <location>
        <begin position="95"/>
        <end position="125"/>
    </location>
</feature>
<dbReference type="Proteomes" id="UP000186559">
    <property type="component" value="Chromosome"/>
</dbReference>
<feature type="transmembrane region" description="Helical" evidence="7">
    <location>
        <begin position="396"/>
        <end position="423"/>
    </location>
</feature>
<dbReference type="PANTHER" id="PTHR33362:SF5">
    <property type="entry name" value="C4-DICARBOXYLATE TRAP TRANSPORTER LARGE PERMEASE PROTEIN DCTM"/>
    <property type="match status" value="1"/>
</dbReference>
<feature type="transmembrane region" description="Helical" evidence="7">
    <location>
        <begin position="173"/>
        <end position="195"/>
    </location>
</feature>
<dbReference type="STRING" id="1229727.Ga0080559_TMP4168"/>
<dbReference type="KEGG" id="tpro:Ga0080559_TMP4168"/>
<keyword evidence="5 7" id="KW-1133">Transmembrane helix</keyword>
<gene>
    <name evidence="9" type="ORF">Ga0080559_TMP4168</name>
</gene>
<evidence type="ECO:0000256" key="6">
    <source>
        <dbReference type="ARBA" id="ARBA00023136"/>
    </source>
</evidence>
<evidence type="ECO:0000259" key="8">
    <source>
        <dbReference type="Pfam" id="PF06808"/>
    </source>
</evidence>
<evidence type="ECO:0000256" key="5">
    <source>
        <dbReference type="ARBA" id="ARBA00022989"/>
    </source>
</evidence>
<feature type="transmembrane region" description="Helical" evidence="7">
    <location>
        <begin position="137"/>
        <end position="161"/>
    </location>
</feature>
<reference evidence="9 10" key="1">
    <citation type="submission" date="2016-03" db="EMBL/GenBank/DDBJ databases">
        <title>Deep-sea bacteria in the southern Pacific.</title>
        <authorList>
            <person name="Tang K."/>
        </authorList>
    </citation>
    <scope>NUCLEOTIDE SEQUENCE [LARGE SCALE GENOMIC DNA]</scope>
    <source>
        <strain evidence="9 10">JLT2016</strain>
    </source>
</reference>
<feature type="transmembrane region" description="Helical" evidence="7">
    <location>
        <begin position="307"/>
        <end position="329"/>
    </location>
</feature>
<dbReference type="InterPro" id="IPR010656">
    <property type="entry name" value="DctM"/>
</dbReference>
<name>A0A1U7D9X4_9RHOB</name>
<comment type="subunit">
    <text evidence="7">The complex comprises the extracytoplasmic solute receptor protein and the two transmembrane proteins.</text>
</comment>
<keyword evidence="2" id="KW-1003">Cell membrane</keyword>
<evidence type="ECO:0000313" key="9">
    <source>
        <dbReference type="EMBL" id="APX24964.1"/>
    </source>
</evidence>
<dbReference type="NCBIfam" id="TIGR00786">
    <property type="entry name" value="dctM"/>
    <property type="match status" value="1"/>
</dbReference>
<comment type="function">
    <text evidence="7">Part of the tripartite ATP-independent periplasmic (TRAP) transport system.</text>
</comment>
<protein>
    <recommendedName>
        <fullName evidence="7">TRAP transporter large permease protein</fullName>
    </recommendedName>
</protein>
<evidence type="ECO:0000256" key="1">
    <source>
        <dbReference type="ARBA" id="ARBA00004429"/>
    </source>
</evidence>
<dbReference type="OrthoDB" id="9790209at2"/>
<keyword evidence="4 7" id="KW-0812">Transmembrane</keyword>